<dbReference type="Pfam" id="PF10431">
    <property type="entry name" value="ClpB_D2-small"/>
    <property type="match status" value="1"/>
</dbReference>
<dbReference type="GO" id="GO:0005524">
    <property type="term" value="F:ATP binding"/>
    <property type="evidence" value="ECO:0007669"/>
    <property type="project" value="UniProtKB-KW"/>
</dbReference>
<evidence type="ECO:0000256" key="2">
    <source>
        <dbReference type="ARBA" id="ARBA00022840"/>
    </source>
</evidence>
<proteinExistence type="predicted"/>
<accession>A0A382J6D2</accession>
<evidence type="ECO:0000256" key="1">
    <source>
        <dbReference type="ARBA" id="ARBA00022741"/>
    </source>
</evidence>
<dbReference type="GO" id="GO:0005737">
    <property type="term" value="C:cytoplasm"/>
    <property type="evidence" value="ECO:0007669"/>
    <property type="project" value="TreeGrafter"/>
</dbReference>
<keyword evidence="2" id="KW-0067">ATP-binding</keyword>
<dbReference type="Gene3D" id="3.40.50.300">
    <property type="entry name" value="P-loop containing nucleotide triphosphate hydrolases"/>
    <property type="match status" value="1"/>
</dbReference>
<gene>
    <name evidence="4" type="ORF">METZ01_LOCUS260578</name>
</gene>
<dbReference type="InterPro" id="IPR027417">
    <property type="entry name" value="P-loop_NTPase"/>
</dbReference>
<sequence length="187" mass="21219">MLQVFEEGHLTDGLGNRVNFKNTIIIMTSNIGARYIQKKASVGFQSSEAREIQRSVSEMVLGEVKRTFNPEFVNRVDEIIVFEALTDDDLRKILTMLIEQLNENLLARALSIRLTSEVVDWIIEATCRDRSYGARPLRRAIQRYVEDPLSEELIRGRLESGEVEVYLDAGALAYRAAGRELEGSRLA</sequence>
<evidence type="ECO:0000259" key="3">
    <source>
        <dbReference type="SMART" id="SM01086"/>
    </source>
</evidence>
<name>A0A382J6D2_9ZZZZ</name>
<dbReference type="AlphaFoldDB" id="A0A382J6D2"/>
<dbReference type="PANTHER" id="PTHR11638:SF18">
    <property type="entry name" value="HEAT SHOCK PROTEIN 104"/>
    <property type="match status" value="1"/>
</dbReference>
<reference evidence="4" key="1">
    <citation type="submission" date="2018-05" db="EMBL/GenBank/DDBJ databases">
        <authorList>
            <person name="Lanie J.A."/>
            <person name="Ng W.-L."/>
            <person name="Kazmierczak K.M."/>
            <person name="Andrzejewski T.M."/>
            <person name="Davidsen T.M."/>
            <person name="Wayne K.J."/>
            <person name="Tettelin H."/>
            <person name="Glass J.I."/>
            <person name="Rusch D."/>
            <person name="Podicherti R."/>
            <person name="Tsui H.-C.T."/>
            <person name="Winkler M.E."/>
        </authorList>
    </citation>
    <scope>NUCLEOTIDE SEQUENCE</scope>
</reference>
<organism evidence="4">
    <name type="scientific">marine metagenome</name>
    <dbReference type="NCBI Taxonomy" id="408172"/>
    <lineage>
        <taxon>unclassified sequences</taxon>
        <taxon>metagenomes</taxon>
        <taxon>ecological metagenomes</taxon>
    </lineage>
</organism>
<dbReference type="PANTHER" id="PTHR11638">
    <property type="entry name" value="ATP-DEPENDENT CLP PROTEASE"/>
    <property type="match status" value="1"/>
</dbReference>
<dbReference type="Gene3D" id="1.10.8.60">
    <property type="match status" value="1"/>
</dbReference>
<dbReference type="Pfam" id="PF07724">
    <property type="entry name" value="AAA_2"/>
    <property type="match status" value="1"/>
</dbReference>
<protein>
    <recommendedName>
        <fullName evidence="3">Clp ATPase C-terminal domain-containing protein</fullName>
    </recommendedName>
</protein>
<dbReference type="EMBL" id="UINC01072239">
    <property type="protein sequence ID" value="SVC07724.1"/>
    <property type="molecule type" value="Genomic_DNA"/>
</dbReference>
<dbReference type="GO" id="GO:0016887">
    <property type="term" value="F:ATP hydrolysis activity"/>
    <property type="evidence" value="ECO:0007669"/>
    <property type="project" value="InterPro"/>
</dbReference>
<keyword evidence="1" id="KW-0547">Nucleotide-binding</keyword>
<dbReference type="SUPFAM" id="SSF52540">
    <property type="entry name" value="P-loop containing nucleoside triphosphate hydrolases"/>
    <property type="match status" value="1"/>
</dbReference>
<evidence type="ECO:0000313" key="4">
    <source>
        <dbReference type="EMBL" id="SVC07724.1"/>
    </source>
</evidence>
<feature type="domain" description="Clp ATPase C-terminal" evidence="3">
    <location>
        <begin position="85"/>
        <end position="174"/>
    </location>
</feature>
<dbReference type="SMART" id="SM01086">
    <property type="entry name" value="ClpB_D2-small"/>
    <property type="match status" value="1"/>
</dbReference>
<dbReference type="GO" id="GO:0034605">
    <property type="term" value="P:cellular response to heat"/>
    <property type="evidence" value="ECO:0007669"/>
    <property type="project" value="TreeGrafter"/>
</dbReference>
<dbReference type="InterPro" id="IPR050130">
    <property type="entry name" value="ClpA_ClpB"/>
</dbReference>
<dbReference type="InterPro" id="IPR003959">
    <property type="entry name" value="ATPase_AAA_core"/>
</dbReference>
<dbReference type="InterPro" id="IPR019489">
    <property type="entry name" value="Clp_ATPase_C"/>
</dbReference>